<evidence type="ECO:0000313" key="5">
    <source>
        <dbReference type="Proteomes" id="UP001204524"/>
    </source>
</evidence>
<accession>A0ABT1KZ20</accession>
<keyword evidence="5" id="KW-1185">Reference proteome</keyword>
<dbReference type="SUPFAM" id="SSF53756">
    <property type="entry name" value="UDP-Glycosyltransferase/glycogen phosphorylase"/>
    <property type="match status" value="1"/>
</dbReference>
<evidence type="ECO:0000259" key="2">
    <source>
        <dbReference type="Pfam" id="PF21374"/>
    </source>
</evidence>
<proteinExistence type="predicted"/>
<evidence type="ECO:0000259" key="3">
    <source>
        <dbReference type="Pfam" id="PF22772"/>
    </source>
</evidence>
<dbReference type="Proteomes" id="UP001204524">
    <property type="component" value="Unassembled WGS sequence"/>
</dbReference>
<name>A0ABT1KZ20_9ACTN</name>
<dbReference type="Pfam" id="PF21374">
    <property type="entry name" value="WsaF_N"/>
    <property type="match status" value="1"/>
</dbReference>
<dbReference type="InterPro" id="IPR055050">
    <property type="entry name" value="WsaF_C"/>
</dbReference>
<dbReference type="EMBL" id="JANARS010000006">
    <property type="protein sequence ID" value="MCP3423019.1"/>
    <property type="molecule type" value="Genomic_DNA"/>
</dbReference>
<feature type="domain" description="WsaF N-terminal" evidence="2">
    <location>
        <begin position="149"/>
        <end position="206"/>
    </location>
</feature>
<feature type="region of interest" description="Disordered" evidence="1">
    <location>
        <begin position="410"/>
        <end position="431"/>
    </location>
</feature>
<dbReference type="Gene3D" id="3.40.50.2000">
    <property type="entry name" value="Glycogen Phosphorylase B"/>
    <property type="match status" value="1"/>
</dbReference>
<reference evidence="4 5" key="1">
    <citation type="submission" date="2022-06" db="EMBL/GenBank/DDBJ databases">
        <authorList>
            <person name="So Y."/>
        </authorList>
    </citation>
    <scope>NUCLEOTIDE SEQUENCE [LARGE SCALE GENOMIC DNA]</scope>
    <source>
        <strain evidence="4 5">STR3</strain>
    </source>
</reference>
<feature type="domain" description="WsaF C-terminal" evidence="3">
    <location>
        <begin position="244"/>
        <end position="361"/>
    </location>
</feature>
<dbReference type="RefSeq" id="WP_254182217.1">
    <property type="nucleotide sequence ID" value="NZ_JANARS010000006.1"/>
</dbReference>
<comment type="caution">
    <text evidence="4">The sequence shown here is derived from an EMBL/GenBank/DDBJ whole genome shotgun (WGS) entry which is preliminary data.</text>
</comment>
<dbReference type="Gene3D" id="3.40.50.11090">
    <property type="match status" value="1"/>
</dbReference>
<sequence>MSRPTAMRRAGHLSANLSAKLRTEGPGGVARRVVRRLHQRLDGAALDFNLLPEDVADSTALVLRTPPFVPDGRPLRVGWLCTPPMAGSGGHTTMFRVARALVDAGHTCEVVLYDRHRGDTSASAAVIHSSWPWAETRVRSIDDGLGGLDVVVATGWETAHVLASRSEEVVHRAYFIQDYEPLFYPHGTDHALAADTYRFGFTNIALGGMVHRWLTMTGVPSAPVAWGRDTHTYSLSNRGHRSGVAFFARPDTPRRGYRLGVFALAEFHRRNPDQEIHVFGADVAGLGFPVTCHGRPTPAELNELYNSCAAGLALSFTNVSMVPDEMLAAGCLPVVNDSPDVRADFDNPHAEWALPTPTSLALALERAVTRSSPATAAAAAASVAGTSWGRTGSDVVRVIEDLAHGRSAAGPTVSAKALDGAGQEALDPSAR</sequence>
<organism evidence="4 5">
    <name type="scientific">Nocardioides pinisoli</name>
    <dbReference type="NCBI Taxonomy" id="2950279"/>
    <lineage>
        <taxon>Bacteria</taxon>
        <taxon>Bacillati</taxon>
        <taxon>Actinomycetota</taxon>
        <taxon>Actinomycetes</taxon>
        <taxon>Propionibacteriales</taxon>
        <taxon>Nocardioidaceae</taxon>
        <taxon>Nocardioides</taxon>
    </lineage>
</organism>
<evidence type="ECO:0000313" key="4">
    <source>
        <dbReference type="EMBL" id="MCP3423019.1"/>
    </source>
</evidence>
<gene>
    <name evidence="4" type="ORF">NCI01_14540</name>
</gene>
<dbReference type="InterPro" id="IPR048510">
    <property type="entry name" value="WsaF_N"/>
</dbReference>
<protein>
    <submittedName>
        <fullName evidence="4">Glycosyltransferase family 1 protein</fullName>
    </submittedName>
</protein>
<evidence type="ECO:0000256" key="1">
    <source>
        <dbReference type="SAM" id="MobiDB-lite"/>
    </source>
</evidence>
<dbReference type="Pfam" id="PF22772">
    <property type="entry name" value="WsaF_C"/>
    <property type="match status" value="1"/>
</dbReference>